<feature type="compositionally biased region" description="Basic and acidic residues" evidence="6">
    <location>
        <begin position="160"/>
        <end position="174"/>
    </location>
</feature>
<evidence type="ECO:0000256" key="2">
    <source>
        <dbReference type="ARBA" id="ARBA00022833"/>
    </source>
</evidence>
<organism evidence="9 10">
    <name type="scientific">Climacteris rufus</name>
    <name type="common">rufous treecreeper</name>
    <dbReference type="NCBI Taxonomy" id="47695"/>
    <lineage>
        <taxon>Eukaryota</taxon>
        <taxon>Metazoa</taxon>
        <taxon>Chordata</taxon>
        <taxon>Craniata</taxon>
        <taxon>Vertebrata</taxon>
        <taxon>Euteleostomi</taxon>
        <taxon>Archelosauria</taxon>
        <taxon>Archosauria</taxon>
        <taxon>Dinosauria</taxon>
        <taxon>Saurischia</taxon>
        <taxon>Theropoda</taxon>
        <taxon>Coelurosauria</taxon>
        <taxon>Aves</taxon>
        <taxon>Neognathae</taxon>
        <taxon>Neoaves</taxon>
        <taxon>Telluraves</taxon>
        <taxon>Australaves</taxon>
        <taxon>Passeriformes</taxon>
        <taxon>Climacteridae</taxon>
        <taxon>Climacteris</taxon>
    </lineage>
</organism>
<dbReference type="GO" id="GO:0023051">
    <property type="term" value="P:regulation of signaling"/>
    <property type="evidence" value="ECO:0007669"/>
    <property type="project" value="InterPro"/>
</dbReference>
<dbReference type="Gene3D" id="2.10.110.10">
    <property type="entry name" value="Cysteine Rich Protein"/>
    <property type="match status" value="1"/>
</dbReference>
<evidence type="ECO:0000256" key="4">
    <source>
        <dbReference type="PROSITE-ProRule" id="PRU00125"/>
    </source>
</evidence>
<dbReference type="Pfam" id="PF00595">
    <property type="entry name" value="PDZ"/>
    <property type="match status" value="1"/>
</dbReference>
<proteinExistence type="predicted"/>
<dbReference type="GO" id="GO:0030155">
    <property type="term" value="P:regulation of cell adhesion"/>
    <property type="evidence" value="ECO:0007669"/>
    <property type="project" value="InterPro"/>
</dbReference>
<evidence type="ECO:0000256" key="5">
    <source>
        <dbReference type="SAM" id="Coils"/>
    </source>
</evidence>
<evidence type="ECO:0000259" key="8">
    <source>
        <dbReference type="PROSITE" id="PS50106"/>
    </source>
</evidence>
<gene>
    <name evidence="9" type="primary">Lmo7</name>
    <name evidence="9" type="ORF">CLIRUF_R06785</name>
</gene>
<dbReference type="Gene3D" id="1.10.418.10">
    <property type="entry name" value="Calponin-like domain"/>
    <property type="match status" value="1"/>
</dbReference>
<dbReference type="SMART" id="SM00228">
    <property type="entry name" value="PDZ"/>
    <property type="match status" value="1"/>
</dbReference>
<feature type="coiled-coil region" evidence="5">
    <location>
        <begin position="597"/>
        <end position="652"/>
    </location>
</feature>
<dbReference type="FunFam" id="2.10.110.10:FF:000041">
    <property type="entry name" value="LIM and calponin homology domains 1"/>
    <property type="match status" value="1"/>
</dbReference>
<dbReference type="OrthoDB" id="15627at2759"/>
<dbReference type="InterPro" id="IPR031865">
    <property type="entry name" value="DUF4757"/>
</dbReference>
<dbReference type="InterPro" id="IPR036034">
    <property type="entry name" value="PDZ_sf"/>
</dbReference>
<dbReference type="GO" id="GO:0046872">
    <property type="term" value="F:metal ion binding"/>
    <property type="evidence" value="ECO:0007669"/>
    <property type="project" value="UniProtKB-KW"/>
</dbReference>
<feature type="compositionally biased region" description="Basic and acidic residues" evidence="6">
    <location>
        <begin position="1282"/>
        <end position="1313"/>
    </location>
</feature>
<dbReference type="SUPFAM" id="SSF50156">
    <property type="entry name" value="PDZ domain-like"/>
    <property type="match status" value="1"/>
</dbReference>
<feature type="compositionally biased region" description="Polar residues" evidence="6">
    <location>
        <begin position="1504"/>
        <end position="1523"/>
    </location>
</feature>
<feature type="compositionally biased region" description="Low complexity" evidence="6">
    <location>
        <begin position="1485"/>
        <end position="1503"/>
    </location>
</feature>
<keyword evidence="2 4" id="KW-0862">Zinc</keyword>
<feature type="region of interest" description="Disordered" evidence="6">
    <location>
        <begin position="1205"/>
        <end position="1256"/>
    </location>
</feature>
<dbReference type="Pfam" id="PF15949">
    <property type="entry name" value="DUF4757"/>
    <property type="match status" value="2"/>
</dbReference>
<dbReference type="InterPro" id="IPR036872">
    <property type="entry name" value="CH_dom_sf"/>
</dbReference>
<evidence type="ECO:0000256" key="1">
    <source>
        <dbReference type="ARBA" id="ARBA00022723"/>
    </source>
</evidence>
<dbReference type="Pfam" id="PF00412">
    <property type="entry name" value="LIM"/>
    <property type="match status" value="1"/>
</dbReference>
<dbReference type="PROSITE" id="PS50023">
    <property type="entry name" value="LIM_DOMAIN_2"/>
    <property type="match status" value="1"/>
</dbReference>
<feature type="non-terminal residue" evidence="9">
    <location>
        <position position="1"/>
    </location>
</feature>
<dbReference type="SMART" id="SM00132">
    <property type="entry name" value="LIM"/>
    <property type="match status" value="1"/>
</dbReference>
<name>A0A7K6R2H4_9PASS</name>
<feature type="region of interest" description="Disordered" evidence="6">
    <location>
        <begin position="1330"/>
        <end position="1389"/>
    </location>
</feature>
<feature type="region of interest" description="Disordered" evidence="6">
    <location>
        <begin position="114"/>
        <end position="265"/>
    </location>
</feature>
<evidence type="ECO:0000313" key="9">
    <source>
        <dbReference type="EMBL" id="NWW79607.1"/>
    </source>
</evidence>
<dbReference type="Gene3D" id="2.30.42.10">
    <property type="match status" value="1"/>
</dbReference>
<dbReference type="CDD" id="cd08368">
    <property type="entry name" value="LIM"/>
    <property type="match status" value="1"/>
</dbReference>
<feature type="coiled-coil region" evidence="5">
    <location>
        <begin position="1147"/>
        <end position="1190"/>
    </location>
</feature>
<dbReference type="PANTHER" id="PTHR46767:SF1">
    <property type="entry name" value="LIM DOMAIN ONLY PROTEIN 7"/>
    <property type="match status" value="1"/>
</dbReference>
<feature type="region of interest" description="Disordered" evidence="6">
    <location>
        <begin position="1282"/>
        <end position="1316"/>
    </location>
</feature>
<feature type="region of interest" description="Disordered" evidence="6">
    <location>
        <begin position="1091"/>
        <end position="1147"/>
    </location>
</feature>
<feature type="domain" description="PDZ" evidence="8">
    <location>
        <begin position="963"/>
        <end position="1044"/>
    </location>
</feature>
<comment type="caution">
    <text evidence="9">The sequence shown here is derived from an EMBL/GenBank/DDBJ whole genome shotgun (WGS) entry which is preliminary data.</text>
</comment>
<dbReference type="PROSITE" id="PS50106">
    <property type="entry name" value="PDZ"/>
    <property type="match status" value="1"/>
</dbReference>
<dbReference type="InterPro" id="IPR029978">
    <property type="entry name" value="LMO-7"/>
</dbReference>
<feature type="compositionally biased region" description="Polar residues" evidence="6">
    <location>
        <begin position="1347"/>
        <end position="1375"/>
    </location>
</feature>
<dbReference type="Proteomes" id="UP000580879">
    <property type="component" value="Unassembled WGS sequence"/>
</dbReference>
<keyword evidence="5" id="KW-0175">Coiled coil</keyword>
<reference evidence="9 10" key="1">
    <citation type="submission" date="2019-09" db="EMBL/GenBank/DDBJ databases">
        <title>Bird 10,000 Genomes (B10K) Project - Family phase.</title>
        <authorList>
            <person name="Zhang G."/>
        </authorList>
    </citation>
    <scope>NUCLEOTIDE SEQUENCE [LARGE SCALE GENOMIC DNA]</scope>
    <source>
        <strain evidence="9">B10K-DU-029-53</strain>
    </source>
</reference>
<feature type="domain" description="LIM zinc-binding" evidence="7">
    <location>
        <begin position="1531"/>
        <end position="1597"/>
    </location>
</feature>
<protein>
    <submittedName>
        <fullName evidence="9">LMO7 protein</fullName>
    </submittedName>
</protein>
<dbReference type="InterPro" id="IPR001478">
    <property type="entry name" value="PDZ"/>
</dbReference>
<keyword evidence="3 4" id="KW-0440">LIM domain</keyword>
<dbReference type="SUPFAM" id="SSF47576">
    <property type="entry name" value="Calponin-homology domain, CH-domain"/>
    <property type="match status" value="1"/>
</dbReference>
<sequence length="1602" mass="182892">DNINVFLKACENLGLKEAQLFHPGDLQDLSNRVTVKPEETNRRVKNVLITLYWLGRKAQSNLHYNGPSLNLKAFEKLLGQALTKALEDSSQPNRSGRDSGYGDIWYVDRGEPFSSSATHKRDDSFDSLDSLGSRSSTSFSSDITLKGGSEGCDSDTDSELPFKMHDSHKDDRSYRRISVIEPKPTTDFNRFLPNKNKQTAYVPAPLRKKRTEKNEDNRRSWASPIFTESDGTFSSNQRRQRQLDTKEENKPRVNNPSELSGYFDENEEEVGIPNIEKDDLYFRKLSSSAPHRVVAFDKFLPKFWTPEEEVLWKKIKKSSFKPWYKEIQGFSQFSLLQALQKYSDYVSEMETRIDPTSGPRLIKCRKNVSFIPGCKQGDEENGYLYPDLENDDLFVRKTGAFHVNQVVLQDPRYLKKIAEQEPPLEGEIILQPREGQPVIPDLEKDDMILRKILSQKKEVPLSGAPDKYHPALFPDPWSLPEEIRSKFLCLLEKNSTPEERKCNGRVLSPSLHHKKDDMLTRKIGSWKVGSNVQPVNFIPGPCSEEDWKKWEAIREASKVRHKKRQMVERSVLFSLSRSKSLNDVSAEELQTLRKIRYEELQKIKEQLQEQDLKWQEDLAKWKNRRKSYTSELQKKKEEREEIERRASEVSGRSTKSLKEMQQERCIICFMLCLEHSLVERLRACLFVGLLWYFNRLCPHREERDQDSYEQQKQEQSWAYSLNDDVFSEEKAPSTWSAAKDYHLEEDTSYSTKDSKSVYATQPPKENLPESLAAQEAPAPPKSLAEEQSPALLSTRYSVNAKTGSAQVSASLPRTYQKTDTSRLTSVVTPRPFGVHSRGISSLPRSFTMDDTQKYNGEVERAKRTQTLFTSSSFSQPDSAHPLSTGAFRSRGEEEEEEKEGVQSTPPPSLALPLKSQDQDAGSSILKPEYGIPPDSLSLASSAEIASLTEPKDSKSMEQYSEMRISINQRPGHSRSFGFTTNWSSSGAIVKTVEEGSPAALCQLHVDDEIIAVSGTKVSHMDHNQWEEAINRALETGNLVMDVRRYGKNGTSENKWIDASSGEHVSNVSTISTKRDFSSSIQSSDTETKFINGVQGDLGSNEQRASEPISLKNFKRRSQFFEQGGPEPAMPDLPVPSISAPSRRVWDQEEERKRQEKWQKEQDRLLQEKYQREQEKLREEWLRAKQEAEKESSKYFDEEQTVLTLNTTSVTSQAPPLSSWRASPEANTAEEPEGHGGNELAASLLREEEGKRRLQEEQRIQEEATLRFEQERELQELELERQRKEREQQYAEEQRRQAEVEEQRQQAEKQREASVEMPQYQRHYERYEVSKTIEDRAGHPLIDRNKSKSTSELNEFNTIRNGTQSKYSERSWNMGESQKKSQKEQNLSAAELERQQILQEMRKKTSLHTDSSWIRQRSSSIHKEPVSLYSNSMRRGESLDNLDSSRMSSWRHHSWLNQSASSSSLSSSQDFSRPVSTSNRAYMCTPSSSKAPPVASSARAPSVSQTAPRAQSPLSASQSGSQTRSRSVSGKKICSYCNNILGKGAAMIIESLGLCYHLHCFKCVACGCDLGGSRSGAEVRIRNNKLFCNDCYIRFKSKAILPA</sequence>
<keyword evidence="1 4" id="KW-0479">Metal-binding</keyword>
<feature type="region of interest" description="Disordered" evidence="6">
    <location>
        <begin position="1481"/>
        <end position="1523"/>
    </location>
</feature>
<feature type="non-terminal residue" evidence="9">
    <location>
        <position position="1602"/>
    </location>
</feature>
<evidence type="ECO:0000313" key="10">
    <source>
        <dbReference type="Proteomes" id="UP000580879"/>
    </source>
</evidence>
<evidence type="ECO:0000256" key="3">
    <source>
        <dbReference type="ARBA" id="ARBA00023038"/>
    </source>
</evidence>
<accession>A0A7K6R2H4</accession>
<feature type="compositionally biased region" description="Basic and acidic residues" evidence="6">
    <location>
        <begin position="241"/>
        <end position="251"/>
    </location>
</feature>
<dbReference type="EMBL" id="VZRZ01006610">
    <property type="protein sequence ID" value="NWW79607.1"/>
    <property type="molecule type" value="Genomic_DNA"/>
</dbReference>
<feature type="compositionally biased region" description="Basic and acidic residues" evidence="6">
    <location>
        <begin position="1244"/>
        <end position="1256"/>
    </location>
</feature>
<feature type="compositionally biased region" description="Basic and acidic residues" evidence="6">
    <location>
        <begin position="1330"/>
        <end position="1345"/>
    </location>
</feature>
<keyword evidence="10" id="KW-1185">Reference proteome</keyword>
<feature type="region of interest" description="Disordered" evidence="6">
    <location>
        <begin position="866"/>
        <end position="929"/>
    </location>
</feature>
<feature type="compositionally biased region" description="Low complexity" evidence="6">
    <location>
        <begin position="127"/>
        <end position="142"/>
    </location>
</feature>
<dbReference type="InterPro" id="IPR001781">
    <property type="entry name" value="Znf_LIM"/>
</dbReference>
<dbReference type="PROSITE" id="PS00478">
    <property type="entry name" value="LIM_DOMAIN_1"/>
    <property type="match status" value="1"/>
</dbReference>
<evidence type="ECO:0000259" key="7">
    <source>
        <dbReference type="PROSITE" id="PS50023"/>
    </source>
</evidence>
<dbReference type="PANTHER" id="PTHR46767">
    <property type="entry name" value="LIM DOMAIN ONLY PROTEIN 7"/>
    <property type="match status" value="1"/>
</dbReference>
<evidence type="ECO:0000256" key="6">
    <source>
        <dbReference type="SAM" id="MobiDB-lite"/>
    </source>
</evidence>
<feature type="compositionally biased region" description="Low complexity" evidence="6">
    <location>
        <begin position="866"/>
        <end position="875"/>
    </location>
</feature>